<feature type="domain" description="Tail sheath protein subtilisin-like" evidence="2">
    <location>
        <begin position="298"/>
        <end position="457"/>
    </location>
</feature>
<keyword evidence="4" id="KW-1185">Reference proteome</keyword>
<dbReference type="EMBL" id="BJNN01000108">
    <property type="protein sequence ID" value="GEC64208.1"/>
    <property type="molecule type" value="Genomic_DNA"/>
</dbReference>
<dbReference type="RefSeq" id="WP_048859012.1">
    <property type="nucleotide sequence ID" value="NZ_BJNN01000108.1"/>
</dbReference>
<sequence length="596" mass="60435">MADSTLINGSATYTPGVFSSTSDTAMNPVSAGTGNILCVMGISTGGKPNTLLGPFATPAAAADVLVGGELLTAVQKCFSVSDQVDAPSTIYAVNVGSAPAGTLTLKDTAGNDAINLVTDQYGTVANTAQIAVYAGTVQGSEISVGYAGQQAITQDNIARGAFGVAYTGAGTGATITVASESVTLAVGTTTTVLDLNQYQSIAQLVDAINTVSGFEATIVATAVNQTALNSLDPVTAEALTSTPYAVTANLQAQIDFLNSTAGGGIFTATRATTATGPAAPAGWQSPAPVTVPAPLVTDWTNALTMLQSSDVNWLAILSPNPAVWAAVDAHVQYMSKTAQRERRAWVGPDVGMSLSDAAALGVQLNSDRVSIAWPGFYGYDANGNETLYPPYMTAALIASGFAGLSPGQTMTNVALDVIGPEVAVNIPTDTDVLIPAGITPIAQGRSGTTIVVRAITSWLNDNYYDRVEVSTGAAADFTNQQVRSAVEARLGSDAAQGTGVSPVTMNGCLSDAETALNYCATPRPLGPGVIVGDSSSPAWDALTAVASGDTIEITFNSQPVIPLNFIKTNNALRPYTGTVTVNVSSTGSASGGTTSS</sequence>
<organism evidence="3 4">
    <name type="scientific">Novacetimonas hansenii</name>
    <name type="common">Komagataeibacter hansenii</name>
    <dbReference type="NCBI Taxonomy" id="436"/>
    <lineage>
        <taxon>Bacteria</taxon>
        <taxon>Pseudomonadati</taxon>
        <taxon>Pseudomonadota</taxon>
        <taxon>Alphaproteobacteria</taxon>
        <taxon>Acetobacterales</taxon>
        <taxon>Acetobacteraceae</taxon>
        <taxon>Novacetimonas</taxon>
    </lineage>
</organism>
<reference evidence="3 4" key="1">
    <citation type="submission" date="2019-06" db="EMBL/GenBank/DDBJ databases">
        <title>Whole genome shotgun sequence of Komagataeibacter hansenii NBRC 14820.</title>
        <authorList>
            <person name="Hosoyama A."/>
            <person name="Uohara A."/>
            <person name="Ohji S."/>
            <person name="Ichikawa N."/>
        </authorList>
    </citation>
    <scope>NUCLEOTIDE SEQUENCE [LARGE SCALE GENOMIC DNA]</scope>
    <source>
        <strain evidence="3 4">NBRC 14820</strain>
    </source>
</reference>
<dbReference type="InterPro" id="IPR035089">
    <property type="entry name" value="Phage_sheath_subtilisin"/>
</dbReference>
<protein>
    <recommendedName>
        <fullName evidence="2">Tail sheath protein subtilisin-like domain-containing protein</fullName>
    </recommendedName>
</protein>
<evidence type="ECO:0000313" key="3">
    <source>
        <dbReference type="EMBL" id="GEC64208.1"/>
    </source>
</evidence>
<accession>A0ABQ0SGI8</accession>
<name>A0ABQ0SGI8_NOVHA</name>
<comment type="similarity">
    <text evidence="1">Belongs to the myoviridae tail sheath protein family.</text>
</comment>
<evidence type="ECO:0000259" key="2">
    <source>
        <dbReference type="Pfam" id="PF04984"/>
    </source>
</evidence>
<evidence type="ECO:0000313" key="4">
    <source>
        <dbReference type="Proteomes" id="UP000319478"/>
    </source>
</evidence>
<evidence type="ECO:0000256" key="1">
    <source>
        <dbReference type="ARBA" id="ARBA00008005"/>
    </source>
</evidence>
<gene>
    <name evidence="3" type="ORF">GHA01_20570</name>
</gene>
<comment type="caution">
    <text evidence="3">The sequence shown here is derived from an EMBL/GenBank/DDBJ whole genome shotgun (WGS) entry which is preliminary data.</text>
</comment>
<dbReference type="Pfam" id="PF04984">
    <property type="entry name" value="Phage_sheath_1"/>
    <property type="match status" value="1"/>
</dbReference>
<proteinExistence type="inferred from homology"/>
<dbReference type="Proteomes" id="UP000319478">
    <property type="component" value="Unassembled WGS sequence"/>
</dbReference>